<feature type="transmembrane region" description="Helical" evidence="6">
    <location>
        <begin position="35"/>
        <end position="53"/>
    </location>
</feature>
<dbReference type="PANTHER" id="PTHR46157:SF8">
    <property type="entry name" value="GLUTATHIONE-REGULATED POTASSIUM-EFFLUX SYSTEM PROTEIN"/>
    <property type="match status" value="1"/>
</dbReference>
<gene>
    <name evidence="8" type="ORF">PQ455_15710</name>
</gene>
<feature type="compositionally biased region" description="Basic residues" evidence="5">
    <location>
        <begin position="149"/>
        <end position="158"/>
    </location>
</feature>
<dbReference type="Gene3D" id="1.20.1530.20">
    <property type="match status" value="1"/>
</dbReference>
<accession>A0ABY7TMJ1</accession>
<evidence type="ECO:0000259" key="7">
    <source>
        <dbReference type="Pfam" id="PF00999"/>
    </source>
</evidence>
<dbReference type="PANTHER" id="PTHR46157">
    <property type="entry name" value="K(+) EFFLUX ANTIPORTER 3, CHLOROPLASTIC"/>
    <property type="match status" value="1"/>
</dbReference>
<keyword evidence="9" id="KW-1185">Reference proteome</keyword>
<evidence type="ECO:0000313" key="9">
    <source>
        <dbReference type="Proteomes" id="UP001220395"/>
    </source>
</evidence>
<comment type="subcellular location">
    <subcellularLocation>
        <location evidence="1">Membrane</location>
        <topology evidence="1">Multi-pass membrane protein</topology>
    </subcellularLocation>
</comment>
<evidence type="ECO:0000256" key="6">
    <source>
        <dbReference type="SAM" id="Phobius"/>
    </source>
</evidence>
<dbReference type="RefSeq" id="WP_273687033.1">
    <property type="nucleotide sequence ID" value="NZ_CP117411.1"/>
</dbReference>
<sequence length="158" mass="16997">MADASLGQTIGPAVTLMAAAVIAVPLFRRLGLGSVLGYFTAGVLVGPSVLGFFTDTRSILHFSELGVVMFLFLFVIGLELRPHKLWAMRGQIFGLGSSRARLRRGGRRCPTPRQRAADRAGAGGRDVGPRPPASLPDRRIAGDPMTFKPHNRARIHPS</sequence>
<evidence type="ECO:0000256" key="4">
    <source>
        <dbReference type="ARBA" id="ARBA00023136"/>
    </source>
</evidence>
<dbReference type="InterPro" id="IPR006153">
    <property type="entry name" value="Cation/H_exchanger_TM"/>
</dbReference>
<organism evidence="8 9">
    <name type="scientific">Sphingomonas naphthae</name>
    <dbReference type="NCBI Taxonomy" id="1813468"/>
    <lineage>
        <taxon>Bacteria</taxon>
        <taxon>Pseudomonadati</taxon>
        <taxon>Pseudomonadota</taxon>
        <taxon>Alphaproteobacteria</taxon>
        <taxon>Sphingomonadales</taxon>
        <taxon>Sphingomonadaceae</taxon>
        <taxon>Sphingomonas</taxon>
    </lineage>
</organism>
<evidence type="ECO:0000256" key="2">
    <source>
        <dbReference type="ARBA" id="ARBA00022692"/>
    </source>
</evidence>
<evidence type="ECO:0000256" key="1">
    <source>
        <dbReference type="ARBA" id="ARBA00004141"/>
    </source>
</evidence>
<protein>
    <submittedName>
        <fullName evidence="8">Cation:proton antiporter</fullName>
    </submittedName>
</protein>
<feature type="domain" description="Cation/H+ exchanger transmembrane" evidence="7">
    <location>
        <begin position="19"/>
        <end position="96"/>
    </location>
</feature>
<feature type="transmembrane region" description="Helical" evidence="6">
    <location>
        <begin position="59"/>
        <end position="80"/>
    </location>
</feature>
<feature type="transmembrane region" description="Helical" evidence="6">
    <location>
        <begin position="6"/>
        <end position="28"/>
    </location>
</feature>
<dbReference type="Pfam" id="PF00999">
    <property type="entry name" value="Na_H_Exchanger"/>
    <property type="match status" value="1"/>
</dbReference>
<keyword evidence="4 6" id="KW-0472">Membrane</keyword>
<dbReference type="EMBL" id="CP117411">
    <property type="protein sequence ID" value="WCT73059.1"/>
    <property type="molecule type" value="Genomic_DNA"/>
</dbReference>
<proteinExistence type="predicted"/>
<evidence type="ECO:0000256" key="3">
    <source>
        <dbReference type="ARBA" id="ARBA00022989"/>
    </source>
</evidence>
<feature type="region of interest" description="Disordered" evidence="5">
    <location>
        <begin position="103"/>
        <end position="158"/>
    </location>
</feature>
<keyword evidence="2 6" id="KW-0812">Transmembrane</keyword>
<keyword evidence="3 6" id="KW-1133">Transmembrane helix</keyword>
<evidence type="ECO:0000256" key="5">
    <source>
        <dbReference type="SAM" id="MobiDB-lite"/>
    </source>
</evidence>
<reference evidence="8 9" key="1">
    <citation type="submission" date="2023-02" db="EMBL/GenBank/DDBJ databases">
        <title>Genome sequence of Sphingomonas naphthae.</title>
        <authorList>
            <person name="Kim S."/>
            <person name="Heo J."/>
            <person name="Kwon S.-W."/>
        </authorList>
    </citation>
    <scope>NUCLEOTIDE SEQUENCE [LARGE SCALE GENOMIC DNA]</scope>
    <source>
        <strain evidence="8 9">KACC 18716</strain>
    </source>
</reference>
<evidence type="ECO:0000313" key="8">
    <source>
        <dbReference type="EMBL" id="WCT73059.1"/>
    </source>
</evidence>
<dbReference type="InterPro" id="IPR038770">
    <property type="entry name" value="Na+/solute_symporter_sf"/>
</dbReference>
<name>A0ABY7TMJ1_9SPHN</name>
<dbReference type="Proteomes" id="UP001220395">
    <property type="component" value="Chromosome"/>
</dbReference>